<feature type="signal peptide" evidence="1">
    <location>
        <begin position="1"/>
        <end position="19"/>
    </location>
</feature>
<feature type="chain" id="PRO_5035912166" evidence="1">
    <location>
        <begin position="20"/>
        <end position="204"/>
    </location>
</feature>
<dbReference type="Proteomes" id="UP000824540">
    <property type="component" value="Unassembled WGS sequence"/>
</dbReference>
<evidence type="ECO:0000256" key="1">
    <source>
        <dbReference type="SAM" id="SignalP"/>
    </source>
</evidence>
<organism evidence="2 3">
    <name type="scientific">Albula glossodonta</name>
    <name type="common">roundjaw bonefish</name>
    <dbReference type="NCBI Taxonomy" id="121402"/>
    <lineage>
        <taxon>Eukaryota</taxon>
        <taxon>Metazoa</taxon>
        <taxon>Chordata</taxon>
        <taxon>Craniata</taxon>
        <taxon>Vertebrata</taxon>
        <taxon>Euteleostomi</taxon>
        <taxon>Actinopterygii</taxon>
        <taxon>Neopterygii</taxon>
        <taxon>Teleostei</taxon>
        <taxon>Albuliformes</taxon>
        <taxon>Albulidae</taxon>
        <taxon>Albula</taxon>
    </lineage>
</organism>
<name>A0A8T2PRD2_9TELE</name>
<accession>A0A8T2PRD2</accession>
<evidence type="ECO:0000313" key="3">
    <source>
        <dbReference type="Proteomes" id="UP000824540"/>
    </source>
</evidence>
<dbReference type="EMBL" id="JAFBMS010000003">
    <property type="protein sequence ID" value="KAG9353904.1"/>
    <property type="molecule type" value="Genomic_DNA"/>
</dbReference>
<sequence>MLAAKIVLLRASAVSPTTALILLSWIGADVIPPVTGSAVEEARARADYCAGKPHSLHNWCRHSTLQALNLPEESLVCREMRAGETSMRHPAGLAAAVNIVDASMTVLSALTSALTALRACLSVTPKCDCLLSLEAYSLEQKRRLCQCLRENIEKQLHLQLQRQDIPTHGEQRFVLNAVATAFSAVWVDFLLMTFGTVWCSHASY</sequence>
<dbReference type="AlphaFoldDB" id="A0A8T2PRD2"/>
<keyword evidence="3" id="KW-1185">Reference proteome</keyword>
<evidence type="ECO:0000313" key="2">
    <source>
        <dbReference type="EMBL" id="KAG9353904.1"/>
    </source>
</evidence>
<gene>
    <name evidence="2" type="ORF">JZ751_012028</name>
</gene>
<protein>
    <submittedName>
        <fullName evidence="2">Uncharacterized protein</fullName>
    </submittedName>
</protein>
<keyword evidence="1" id="KW-0732">Signal</keyword>
<comment type="caution">
    <text evidence="2">The sequence shown here is derived from an EMBL/GenBank/DDBJ whole genome shotgun (WGS) entry which is preliminary data.</text>
</comment>
<dbReference type="OrthoDB" id="196547at2759"/>
<reference evidence="2" key="1">
    <citation type="thesis" date="2021" institute="BYU ScholarsArchive" country="Provo, UT, USA">
        <title>Applications of and Algorithms for Genome Assembly and Genomic Analyses with an Emphasis on Marine Teleosts.</title>
        <authorList>
            <person name="Pickett B.D."/>
        </authorList>
    </citation>
    <scope>NUCLEOTIDE SEQUENCE</scope>
    <source>
        <strain evidence="2">HI-2016</strain>
    </source>
</reference>
<proteinExistence type="predicted"/>